<evidence type="ECO:0000256" key="3">
    <source>
        <dbReference type="SAM" id="Phobius"/>
    </source>
</evidence>
<feature type="signal peptide" evidence="4">
    <location>
        <begin position="1"/>
        <end position="26"/>
    </location>
</feature>
<dbReference type="InterPro" id="IPR023415">
    <property type="entry name" value="LDLR_class-A_CS"/>
</dbReference>
<name>A0ABM1TL57_LIMPO</name>
<comment type="caution">
    <text evidence="2">Lacks conserved residue(s) required for the propagation of feature annotation.</text>
</comment>
<organism evidence="5 6">
    <name type="scientific">Limulus polyphemus</name>
    <name type="common">Atlantic horseshoe crab</name>
    <dbReference type="NCBI Taxonomy" id="6850"/>
    <lineage>
        <taxon>Eukaryota</taxon>
        <taxon>Metazoa</taxon>
        <taxon>Ecdysozoa</taxon>
        <taxon>Arthropoda</taxon>
        <taxon>Chelicerata</taxon>
        <taxon>Merostomata</taxon>
        <taxon>Xiphosura</taxon>
        <taxon>Limulidae</taxon>
        <taxon>Limulus</taxon>
    </lineage>
</organism>
<dbReference type="Pfam" id="PF00057">
    <property type="entry name" value="Ldl_recept_a"/>
    <property type="match status" value="1"/>
</dbReference>
<sequence length="333" mass="36112">MSRTLKTDVTVVTFLCFLYIPKASLSEPLHSIGQPVEKDAQYSLCESKGSLHVLNFTETGEKSGGILSLTPSKTAYTPNIKCAAILAPPVSFRLLLSFMSITTRSNLDNVTVENNVTLSGVFSCPAADCDNLQFLSGPSHPNMTLIFASSPEGSVPSNFTGLNAVVTVFNMVNVTSGHCDDDGRFKCANGRCVWKGFRCDGVNHCGDASDEDDNCSGGHVSPGNTAWGVVVIVLGFLMLCFFLPLFTCLAFWGGRRFVSVKLLPYQPTICSHLINDSESDDKYRQRSFSCGSPSIALSIPSVSGMSPSLLDETSDDKEKLFSRSVDFVQDRRY</sequence>
<evidence type="ECO:0000313" key="6">
    <source>
        <dbReference type="RefSeq" id="XP_022256613.1"/>
    </source>
</evidence>
<protein>
    <submittedName>
        <fullName evidence="6">Uncharacterized protein LOC111089098</fullName>
    </submittedName>
</protein>
<gene>
    <name evidence="6" type="primary">LOC111089098</name>
</gene>
<dbReference type="GeneID" id="111089098"/>
<keyword evidence="5" id="KW-1185">Reference proteome</keyword>
<dbReference type="RefSeq" id="XP_022256613.1">
    <property type="nucleotide sequence ID" value="XM_022400905.1"/>
</dbReference>
<dbReference type="PROSITE" id="PS50068">
    <property type="entry name" value="LDLRA_2"/>
    <property type="match status" value="1"/>
</dbReference>
<dbReference type="CDD" id="cd00112">
    <property type="entry name" value="LDLa"/>
    <property type="match status" value="1"/>
</dbReference>
<feature type="chain" id="PRO_5045866852" evidence="4">
    <location>
        <begin position="27"/>
        <end position="333"/>
    </location>
</feature>
<feature type="disulfide bond" evidence="2">
    <location>
        <begin position="187"/>
        <end position="205"/>
    </location>
</feature>
<reference evidence="6" key="1">
    <citation type="submission" date="2025-08" db="UniProtKB">
        <authorList>
            <consortium name="RefSeq"/>
        </authorList>
    </citation>
    <scope>IDENTIFICATION</scope>
    <source>
        <tissue evidence="6">Muscle</tissue>
    </source>
</reference>
<dbReference type="PANTHER" id="PTHR24652:SF67">
    <property type="entry name" value="LOW-DENSITY LIPOPROTEIN RECEPTOR CLASS A DOMAIN-CONTAINING PROTEIN 2"/>
    <property type="match status" value="1"/>
</dbReference>
<evidence type="ECO:0000256" key="2">
    <source>
        <dbReference type="PROSITE-ProRule" id="PRU00124"/>
    </source>
</evidence>
<keyword evidence="3" id="KW-0812">Transmembrane</keyword>
<dbReference type="Proteomes" id="UP000694941">
    <property type="component" value="Unplaced"/>
</dbReference>
<dbReference type="Gene3D" id="4.10.400.10">
    <property type="entry name" value="Low-density Lipoprotein Receptor"/>
    <property type="match status" value="1"/>
</dbReference>
<evidence type="ECO:0000313" key="5">
    <source>
        <dbReference type="Proteomes" id="UP000694941"/>
    </source>
</evidence>
<dbReference type="PROSITE" id="PS01209">
    <property type="entry name" value="LDLRA_1"/>
    <property type="match status" value="1"/>
</dbReference>
<dbReference type="SUPFAM" id="SSF57424">
    <property type="entry name" value="LDL receptor-like module"/>
    <property type="match status" value="1"/>
</dbReference>
<dbReference type="PANTHER" id="PTHR24652">
    <property type="entry name" value="LOW-DENSITY LIPOPROTEIN RECEPTOR CLASS A DOMAIN-CONTAINING PROTEIN 2"/>
    <property type="match status" value="1"/>
</dbReference>
<proteinExistence type="predicted"/>
<keyword evidence="1 2" id="KW-1015">Disulfide bond</keyword>
<keyword evidence="4" id="KW-0732">Signal</keyword>
<feature type="transmembrane region" description="Helical" evidence="3">
    <location>
        <begin position="226"/>
        <end position="252"/>
    </location>
</feature>
<dbReference type="SMART" id="SM00192">
    <property type="entry name" value="LDLa"/>
    <property type="match status" value="1"/>
</dbReference>
<evidence type="ECO:0000256" key="4">
    <source>
        <dbReference type="SAM" id="SignalP"/>
    </source>
</evidence>
<keyword evidence="3" id="KW-0472">Membrane</keyword>
<dbReference type="InterPro" id="IPR002172">
    <property type="entry name" value="LDrepeatLR_classA_rpt"/>
</dbReference>
<evidence type="ECO:0000256" key="1">
    <source>
        <dbReference type="ARBA" id="ARBA00023157"/>
    </source>
</evidence>
<dbReference type="InterPro" id="IPR042333">
    <property type="entry name" value="LRAD2/Mig-13-like"/>
</dbReference>
<dbReference type="InterPro" id="IPR036055">
    <property type="entry name" value="LDL_receptor-like_sf"/>
</dbReference>
<accession>A0ABM1TL57</accession>
<keyword evidence="3" id="KW-1133">Transmembrane helix</keyword>